<dbReference type="EMBL" id="CP114040">
    <property type="protein sequence ID" value="WAS91741.1"/>
    <property type="molecule type" value="Genomic_DNA"/>
</dbReference>
<feature type="region of interest" description="Disordered" evidence="1">
    <location>
        <begin position="1"/>
        <end position="39"/>
    </location>
</feature>
<name>A0ABY7GXQ8_9BACT</name>
<evidence type="ECO:0000256" key="1">
    <source>
        <dbReference type="SAM" id="MobiDB-lite"/>
    </source>
</evidence>
<dbReference type="RefSeq" id="WP_269034103.1">
    <property type="nucleotide sequence ID" value="NZ_CP114040.1"/>
</dbReference>
<feature type="region of interest" description="Disordered" evidence="1">
    <location>
        <begin position="75"/>
        <end position="96"/>
    </location>
</feature>
<gene>
    <name evidence="2" type="ORF">O0S08_36630</name>
</gene>
<accession>A0ABY7GXQ8</accession>
<sequence>MNDESMPLPSVFFKTGPTQGLETNPDAQRLDAPRRGGARGCGCDVGRVRHLDDSVAAGAASIAGPPKIFRRAREVRRRRGRSRPGRNPSLTDITGALGGEVDVDGRIYIVDRQLLAASLQAHTGDVRVSGDLGVCP</sequence>
<evidence type="ECO:0000313" key="3">
    <source>
        <dbReference type="Proteomes" id="UP001164459"/>
    </source>
</evidence>
<feature type="compositionally biased region" description="Basic residues" evidence="1">
    <location>
        <begin position="75"/>
        <end position="84"/>
    </location>
</feature>
<organism evidence="2 3">
    <name type="scientific">Nannocystis punicea</name>
    <dbReference type="NCBI Taxonomy" id="2995304"/>
    <lineage>
        <taxon>Bacteria</taxon>
        <taxon>Pseudomonadati</taxon>
        <taxon>Myxococcota</taxon>
        <taxon>Polyangia</taxon>
        <taxon>Nannocystales</taxon>
        <taxon>Nannocystaceae</taxon>
        <taxon>Nannocystis</taxon>
    </lineage>
</organism>
<reference evidence="2" key="1">
    <citation type="submission" date="2022-11" db="EMBL/GenBank/DDBJ databases">
        <title>Minimal conservation of predation-associated metabolite biosynthetic gene clusters underscores biosynthetic potential of Myxococcota including descriptions for ten novel species: Archangium lansinium sp. nov., Myxococcus landrumus sp. nov., Nannocystis bai.</title>
        <authorList>
            <person name="Ahearne A."/>
            <person name="Stevens C."/>
            <person name="Dowd S."/>
        </authorList>
    </citation>
    <scope>NUCLEOTIDE SEQUENCE</scope>
    <source>
        <strain evidence="2">Fl3</strain>
    </source>
</reference>
<dbReference type="Proteomes" id="UP001164459">
    <property type="component" value="Chromosome"/>
</dbReference>
<keyword evidence="3" id="KW-1185">Reference proteome</keyword>
<protein>
    <submittedName>
        <fullName evidence="2">Uncharacterized protein</fullName>
    </submittedName>
</protein>
<evidence type="ECO:0000313" key="2">
    <source>
        <dbReference type="EMBL" id="WAS91741.1"/>
    </source>
</evidence>
<feature type="compositionally biased region" description="Polar residues" evidence="1">
    <location>
        <begin position="16"/>
        <end position="26"/>
    </location>
</feature>
<proteinExistence type="predicted"/>